<feature type="region of interest" description="Disordered" evidence="4">
    <location>
        <begin position="1"/>
        <end position="38"/>
    </location>
</feature>
<dbReference type="InterPro" id="IPR003593">
    <property type="entry name" value="AAA+_ATPase"/>
</dbReference>
<name>A0ABN1NGB3_9PSEU</name>
<dbReference type="InterPro" id="IPR003439">
    <property type="entry name" value="ABC_transporter-like_ATP-bd"/>
</dbReference>
<dbReference type="PANTHER" id="PTHR42788:SF13">
    <property type="entry name" value="ALIPHATIC SULFONATES IMPORT ATP-BINDING PROTEIN SSUB"/>
    <property type="match status" value="1"/>
</dbReference>
<evidence type="ECO:0000256" key="2">
    <source>
        <dbReference type="ARBA" id="ARBA00022741"/>
    </source>
</evidence>
<comment type="caution">
    <text evidence="6">The sequence shown here is derived from an EMBL/GenBank/DDBJ whole genome shotgun (WGS) entry which is preliminary data.</text>
</comment>
<dbReference type="EMBL" id="BAAAHP010000296">
    <property type="protein sequence ID" value="GAA0906451.1"/>
    <property type="molecule type" value="Genomic_DNA"/>
</dbReference>
<keyword evidence="3 6" id="KW-0067">ATP-binding</keyword>
<reference evidence="6 7" key="1">
    <citation type="journal article" date="2019" name="Int. J. Syst. Evol. Microbiol.">
        <title>The Global Catalogue of Microorganisms (GCM) 10K type strain sequencing project: providing services to taxonomists for standard genome sequencing and annotation.</title>
        <authorList>
            <consortium name="The Broad Institute Genomics Platform"/>
            <consortium name="The Broad Institute Genome Sequencing Center for Infectious Disease"/>
            <person name="Wu L."/>
            <person name="Ma J."/>
        </authorList>
    </citation>
    <scope>NUCLEOTIDE SEQUENCE [LARGE SCALE GENOMIC DNA]</scope>
    <source>
        <strain evidence="6 7">JCM 11117</strain>
    </source>
</reference>
<dbReference type="SMART" id="SM00382">
    <property type="entry name" value="AAA"/>
    <property type="match status" value="1"/>
</dbReference>
<evidence type="ECO:0000259" key="5">
    <source>
        <dbReference type="PROSITE" id="PS50893"/>
    </source>
</evidence>
<dbReference type="GO" id="GO:0005524">
    <property type="term" value="F:ATP binding"/>
    <property type="evidence" value="ECO:0007669"/>
    <property type="project" value="UniProtKB-KW"/>
</dbReference>
<gene>
    <name evidence="6" type="ORF">GCM10009559_74890</name>
</gene>
<evidence type="ECO:0000313" key="6">
    <source>
        <dbReference type="EMBL" id="GAA0906451.1"/>
    </source>
</evidence>
<feature type="domain" description="ABC transporter" evidence="5">
    <location>
        <begin position="41"/>
        <end position="275"/>
    </location>
</feature>
<dbReference type="Pfam" id="PF00005">
    <property type="entry name" value="ABC_tran"/>
    <property type="match status" value="1"/>
</dbReference>
<evidence type="ECO:0000256" key="4">
    <source>
        <dbReference type="SAM" id="MobiDB-lite"/>
    </source>
</evidence>
<dbReference type="CDD" id="cd03293">
    <property type="entry name" value="ABC_NrtD_SsuB_transporters"/>
    <property type="match status" value="1"/>
</dbReference>
<keyword evidence="2" id="KW-0547">Nucleotide-binding</keyword>
<dbReference type="InterPro" id="IPR017871">
    <property type="entry name" value="ABC_transporter-like_CS"/>
</dbReference>
<dbReference type="Gene3D" id="3.40.50.300">
    <property type="entry name" value="P-loop containing nucleotide triphosphate hydrolases"/>
    <property type="match status" value="1"/>
</dbReference>
<keyword evidence="1" id="KW-0813">Transport</keyword>
<evidence type="ECO:0000256" key="1">
    <source>
        <dbReference type="ARBA" id="ARBA00022448"/>
    </source>
</evidence>
<evidence type="ECO:0000313" key="7">
    <source>
        <dbReference type="Proteomes" id="UP001499967"/>
    </source>
</evidence>
<sequence>MSSPSPLPGSPDANDLIGDGMTRTLGTAAAGGPGAQDHPVLDVQGLHKVFNAGRPDERTAIDEVSFSIAKGEFVCVVGPSGAGKTTLLRCMSGLAAPSSGTVRFEGRELTAVPDEVGVVFQDYGRSLFPWLTNGRNIDLPLRARKVPRPDREKRVQEVLEAVGLGHVERQYPWQLSGGMQQRVAIARTLSYRPDLLLMDEPFASVDAQTRFDLEDLILRVRRDAGITVVLVTHDIDEAIYLADRIVVLSGSPSRVREILDVPLGPDRDQLGTRSSEEFLALRKHLLSLVMPR</sequence>
<dbReference type="PROSITE" id="PS00211">
    <property type="entry name" value="ABC_TRANSPORTER_1"/>
    <property type="match status" value="1"/>
</dbReference>
<dbReference type="Proteomes" id="UP001499967">
    <property type="component" value="Unassembled WGS sequence"/>
</dbReference>
<accession>A0ABN1NGB3</accession>
<dbReference type="SUPFAM" id="SSF52540">
    <property type="entry name" value="P-loop containing nucleoside triphosphate hydrolases"/>
    <property type="match status" value="1"/>
</dbReference>
<dbReference type="RefSeq" id="WP_343946589.1">
    <property type="nucleotide sequence ID" value="NZ_BAAAHP010000296.1"/>
</dbReference>
<keyword evidence="7" id="KW-1185">Reference proteome</keyword>
<evidence type="ECO:0000256" key="3">
    <source>
        <dbReference type="ARBA" id="ARBA00022840"/>
    </source>
</evidence>
<organism evidence="6 7">
    <name type="scientific">Pseudonocardia zijingensis</name>
    <dbReference type="NCBI Taxonomy" id="153376"/>
    <lineage>
        <taxon>Bacteria</taxon>
        <taxon>Bacillati</taxon>
        <taxon>Actinomycetota</taxon>
        <taxon>Actinomycetes</taxon>
        <taxon>Pseudonocardiales</taxon>
        <taxon>Pseudonocardiaceae</taxon>
        <taxon>Pseudonocardia</taxon>
    </lineage>
</organism>
<dbReference type="InterPro" id="IPR027417">
    <property type="entry name" value="P-loop_NTPase"/>
</dbReference>
<dbReference type="PROSITE" id="PS50893">
    <property type="entry name" value="ABC_TRANSPORTER_2"/>
    <property type="match status" value="1"/>
</dbReference>
<proteinExistence type="predicted"/>
<dbReference type="InterPro" id="IPR050166">
    <property type="entry name" value="ABC_transporter_ATP-bind"/>
</dbReference>
<protein>
    <submittedName>
        <fullName evidence="6">ABC transporter ATP-binding protein</fullName>
    </submittedName>
</protein>
<dbReference type="PANTHER" id="PTHR42788">
    <property type="entry name" value="TAURINE IMPORT ATP-BINDING PROTEIN-RELATED"/>
    <property type="match status" value="1"/>
</dbReference>